<feature type="domain" description="HNH nuclease" evidence="2">
    <location>
        <begin position="464"/>
        <end position="516"/>
    </location>
</feature>
<evidence type="ECO:0000259" key="2">
    <source>
        <dbReference type="SMART" id="SM00507"/>
    </source>
</evidence>
<evidence type="ECO:0000313" key="4">
    <source>
        <dbReference type="Proteomes" id="UP000000657"/>
    </source>
</evidence>
<feature type="compositionally biased region" description="Low complexity" evidence="1">
    <location>
        <begin position="265"/>
        <end position="274"/>
    </location>
</feature>
<feature type="region of interest" description="Disordered" evidence="1">
    <location>
        <begin position="546"/>
        <end position="566"/>
    </location>
</feature>
<keyword evidence="4" id="KW-1185">Reference proteome</keyword>
<dbReference type="HOGENOM" id="CLU_022065_5_0_11"/>
<feature type="compositionally biased region" description="Gly residues" evidence="1">
    <location>
        <begin position="296"/>
        <end position="312"/>
    </location>
</feature>
<dbReference type="Pfam" id="PF02720">
    <property type="entry name" value="DUF222"/>
    <property type="match status" value="1"/>
</dbReference>
<sequence length="566" mass="59865">MLGTASPSTFLLAGSRSLEDVAELAACGRPLPHIAHGDEHTFDIWRLRIYRRLMNTHGPSPGRDTAPTPVPAPGLTATSDPESDAGPAPTFGLDPRGCPRLLTALSELDELVGQAVDMPGWSLSDGDLDSAVLDCSALLARLAALRLGLINELHGRGSAQREGATSTAALLRARLRIRPGEAQRLLGLALAVDGDLTATGTALTAGTISIDQAFAIHAALRALPRGADLTRRREAEALLLRCADTFDPADLALLGRHIRERLTDVDTSPGGDSPDPADDSNSDEGGSSDDDDGGDHNPGGGDAGGGNAGGGADGDDPTSRRHLSITDLADGMTRITGELDAEGAALLRTALDSLAAPSPAVDGTPDPRSPARRRGDALVELLHRALDASSVPVSGGVRPHLTVTVPWATLVGRGGPAAATSWGQPLPRSVLRRLSCDAEVSRIVLNADSVPLDVGRTQRTVPADLRRALVARDRCCAFPGCSRPPSWCQAHHIRHWTDDGTTCLDNLVLVCGWHHRFLHHHGWTVRLGADRRPEFLPPVWVDPTQTPRRNPYTRPLEALLSRPADR</sequence>
<feature type="compositionally biased region" description="Acidic residues" evidence="1">
    <location>
        <begin position="275"/>
        <end position="293"/>
    </location>
</feature>
<reference evidence="3 4" key="1">
    <citation type="journal article" date="2007" name="Genome Res.">
        <title>Genome characteristics of facultatively symbiotic Frankia sp. strains reflect host range and host plant biogeography.</title>
        <authorList>
            <person name="Normand P."/>
            <person name="Lapierre P."/>
            <person name="Tisa L.S."/>
            <person name="Gogarten J.P."/>
            <person name="Alloisio N."/>
            <person name="Bagnarol E."/>
            <person name="Bassi C.A."/>
            <person name="Berry A.M."/>
            <person name="Bickhart D.M."/>
            <person name="Choisne N."/>
            <person name="Couloux A."/>
            <person name="Cournoyer B."/>
            <person name="Cruveiller S."/>
            <person name="Daubin V."/>
            <person name="Demange N."/>
            <person name="Francino M.P."/>
            <person name="Goltsman E."/>
            <person name="Huang Y."/>
            <person name="Kopp O.R."/>
            <person name="Labarre L."/>
            <person name="Lapidus A."/>
            <person name="Lavire C."/>
            <person name="Marechal J."/>
            <person name="Martinez M."/>
            <person name="Mastronunzio J.E."/>
            <person name="Mullin B.C."/>
            <person name="Niemann J."/>
            <person name="Pujic P."/>
            <person name="Rawnsley T."/>
            <person name="Rouy Z."/>
            <person name="Schenowitz C."/>
            <person name="Sellstedt A."/>
            <person name="Tavares F."/>
            <person name="Tomkins J.P."/>
            <person name="Vallenet D."/>
            <person name="Valverde C."/>
            <person name="Wall L.G."/>
            <person name="Wang Y."/>
            <person name="Medigue C."/>
            <person name="Benson D.R."/>
        </authorList>
    </citation>
    <scope>NUCLEOTIDE SEQUENCE [LARGE SCALE GENOMIC DNA]</scope>
    <source>
        <strain evidence="4">DSM 45986 / CECT 9034 / ACN14a</strain>
    </source>
</reference>
<dbReference type="CDD" id="cd00085">
    <property type="entry name" value="HNHc"/>
    <property type="match status" value="1"/>
</dbReference>
<feature type="region of interest" description="Disordered" evidence="1">
    <location>
        <begin position="56"/>
        <end position="93"/>
    </location>
</feature>
<dbReference type="SMART" id="SM00507">
    <property type="entry name" value="HNHc"/>
    <property type="match status" value="1"/>
</dbReference>
<dbReference type="Gene3D" id="1.10.30.50">
    <property type="match status" value="1"/>
</dbReference>
<gene>
    <name evidence="3" type="ordered locus">FRAAL0317</name>
</gene>
<dbReference type="Proteomes" id="UP000000657">
    <property type="component" value="Chromosome"/>
</dbReference>
<dbReference type="KEGG" id="fal:FRAAL0317"/>
<evidence type="ECO:0000256" key="1">
    <source>
        <dbReference type="SAM" id="MobiDB-lite"/>
    </source>
</evidence>
<dbReference type="InterPro" id="IPR003615">
    <property type="entry name" value="HNH_nuc"/>
</dbReference>
<dbReference type="STRING" id="326424.FRAAL0317"/>
<protein>
    <recommendedName>
        <fullName evidence="2">HNH nuclease domain-containing protein</fullName>
    </recommendedName>
</protein>
<evidence type="ECO:0000313" key="3">
    <source>
        <dbReference type="EMBL" id="CAJ58993.1"/>
    </source>
</evidence>
<dbReference type="eggNOG" id="COG1403">
    <property type="taxonomic scope" value="Bacteria"/>
</dbReference>
<organism evidence="3 4">
    <name type="scientific">Frankia alni (strain DSM 45986 / CECT 9034 / ACN14a)</name>
    <dbReference type="NCBI Taxonomy" id="326424"/>
    <lineage>
        <taxon>Bacteria</taxon>
        <taxon>Bacillati</taxon>
        <taxon>Actinomycetota</taxon>
        <taxon>Actinomycetes</taxon>
        <taxon>Frankiales</taxon>
        <taxon>Frankiaceae</taxon>
        <taxon>Frankia</taxon>
    </lineage>
</organism>
<dbReference type="InterPro" id="IPR003870">
    <property type="entry name" value="DUF222"/>
</dbReference>
<feature type="region of interest" description="Disordered" evidence="1">
    <location>
        <begin position="262"/>
        <end position="322"/>
    </location>
</feature>
<accession>Q0RTV5</accession>
<dbReference type="EMBL" id="CT573213">
    <property type="protein sequence ID" value="CAJ58993.1"/>
    <property type="molecule type" value="Genomic_DNA"/>
</dbReference>
<dbReference type="AlphaFoldDB" id="Q0RTV5"/>
<proteinExistence type="predicted"/>
<name>Q0RTV5_FRAAA</name>